<dbReference type="KEGG" id="hbs:IPV69_01730"/>
<evidence type="ECO:0000256" key="2">
    <source>
        <dbReference type="SAM" id="Phobius"/>
    </source>
</evidence>
<evidence type="ECO:0000256" key="1">
    <source>
        <dbReference type="SAM" id="MobiDB-lite"/>
    </source>
</evidence>
<evidence type="ECO:0000313" key="4">
    <source>
        <dbReference type="Proteomes" id="UP000593765"/>
    </source>
</evidence>
<accession>A0A7M2WXI0</accession>
<evidence type="ECO:0000313" key="3">
    <source>
        <dbReference type="EMBL" id="QOV90119.1"/>
    </source>
</evidence>
<keyword evidence="2" id="KW-0812">Transmembrane</keyword>
<keyword evidence="2" id="KW-0472">Membrane</keyword>
<feature type="region of interest" description="Disordered" evidence="1">
    <location>
        <begin position="126"/>
        <end position="148"/>
    </location>
</feature>
<dbReference type="Proteomes" id="UP000593765">
    <property type="component" value="Chromosome"/>
</dbReference>
<dbReference type="AlphaFoldDB" id="A0A7M2WXI0"/>
<organism evidence="3 4">
    <name type="scientific">Humisphaera borealis</name>
    <dbReference type="NCBI Taxonomy" id="2807512"/>
    <lineage>
        <taxon>Bacteria</taxon>
        <taxon>Pseudomonadati</taxon>
        <taxon>Planctomycetota</taxon>
        <taxon>Phycisphaerae</taxon>
        <taxon>Tepidisphaerales</taxon>
        <taxon>Tepidisphaeraceae</taxon>
        <taxon>Humisphaera</taxon>
    </lineage>
</organism>
<sequence length="215" mass="23435">MNFIPGQEQDSSENQDLNASLEQGETTFVAEGAKKQVSGGTIGMLGLLAICAGGTYFMYLRGGPQQANAADASTAQTINSFLADGEKHVSLMKQMLKETDKVVLRFRQTTAQSQVPLEKLQTNPFQMETAPKTPVGTEDNNASRRRREEERAAAVAAVQSIKLQSVLFGAQRAALMNNKLVQEGGEIDGFTVEKITADSVIVRSGVYRFELKMQR</sequence>
<dbReference type="RefSeq" id="WP_206293191.1">
    <property type="nucleotide sequence ID" value="NZ_CP063458.1"/>
</dbReference>
<keyword evidence="2" id="KW-1133">Transmembrane helix</keyword>
<gene>
    <name evidence="3" type="ORF">IPV69_01730</name>
</gene>
<reference evidence="3 4" key="1">
    <citation type="submission" date="2020-10" db="EMBL/GenBank/DDBJ databases">
        <title>Wide distribution of Phycisphaera-like planctomycetes from WD2101 soil group in peatlands and genome analysis of the first cultivated representative.</title>
        <authorList>
            <person name="Dedysh S.N."/>
            <person name="Beletsky A.V."/>
            <person name="Ivanova A."/>
            <person name="Kulichevskaya I.S."/>
            <person name="Suzina N.E."/>
            <person name="Philippov D.A."/>
            <person name="Rakitin A.L."/>
            <person name="Mardanov A.V."/>
            <person name="Ravin N.V."/>
        </authorList>
    </citation>
    <scope>NUCLEOTIDE SEQUENCE [LARGE SCALE GENOMIC DNA]</scope>
    <source>
        <strain evidence="3 4">M1803</strain>
    </source>
</reference>
<protein>
    <submittedName>
        <fullName evidence="3">Uncharacterized protein</fullName>
    </submittedName>
</protein>
<keyword evidence="4" id="KW-1185">Reference proteome</keyword>
<dbReference type="EMBL" id="CP063458">
    <property type="protein sequence ID" value="QOV90119.1"/>
    <property type="molecule type" value="Genomic_DNA"/>
</dbReference>
<name>A0A7M2WXI0_9BACT</name>
<feature type="transmembrane region" description="Helical" evidence="2">
    <location>
        <begin position="37"/>
        <end position="59"/>
    </location>
</feature>
<proteinExistence type="predicted"/>